<feature type="non-terminal residue" evidence="1">
    <location>
        <position position="185"/>
    </location>
</feature>
<dbReference type="EMBL" id="CAJVPT010046108">
    <property type="protein sequence ID" value="CAG8737435.1"/>
    <property type="molecule type" value="Genomic_DNA"/>
</dbReference>
<evidence type="ECO:0000313" key="2">
    <source>
        <dbReference type="Proteomes" id="UP000789525"/>
    </source>
</evidence>
<evidence type="ECO:0000313" key="1">
    <source>
        <dbReference type="EMBL" id="CAG8737435.1"/>
    </source>
</evidence>
<gene>
    <name evidence="1" type="ORF">ACOLOM_LOCUS11980</name>
</gene>
<sequence length="185" mass="20273">TIAPKALVSEPWTASCALLVIPGGRDLPYLSALDKAIPRILDYVRQGGSYLGICAGAYFASARVEWEIGTDLEVQGDRPLRFFPGTSRGCTYPGFQYNSEDGARTVTARLPTDQKYHGLYYNGGGECVIPSSVGGVTPLAYYEDEERPGMVAAPLHDFLFFLQQDRSSKQKPDDSLCLERPLAAW</sequence>
<proteinExistence type="predicted"/>
<name>A0ACA9Q8F2_9GLOM</name>
<keyword evidence="2" id="KW-1185">Reference proteome</keyword>
<organism evidence="1 2">
    <name type="scientific">Acaulospora colombiana</name>
    <dbReference type="NCBI Taxonomy" id="27376"/>
    <lineage>
        <taxon>Eukaryota</taxon>
        <taxon>Fungi</taxon>
        <taxon>Fungi incertae sedis</taxon>
        <taxon>Mucoromycota</taxon>
        <taxon>Glomeromycotina</taxon>
        <taxon>Glomeromycetes</taxon>
        <taxon>Diversisporales</taxon>
        <taxon>Acaulosporaceae</taxon>
        <taxon>Acaulospora</taxon>
    </lineage>
</organism>
<accession>A0ACA9Q8F2</accession>
<comment type="caution">
    <text evidence="1">The sequence shown here is derived from an EMBL/GenBank/DDBJ whole genome shotgun (WGS) entry which is preliminary data.</text>
</comment>
<protein>
    <submittedName>
        <fullName evidence="1">4510_t:CDS:1</fullName>
    </submittedName>
</protein>
<reference evidence="1" key="1">
    <citation type="submission" date="2021-06" db="EMBL/GenBank/DDBJ databases">
        <authorList>
            <person name="Kallberg Y."/>
            <person name="Tangrot J."/>
            <person name="Rosling A."/>
        </authorList>
    </citation>
    <scope>NUCLEOTIDE SEQUENCE</scope>
    <source>
        <strain evidence="1">CL356</strain>
    </source>
</reference>
<feature type="non-terminal residue" evidence="1">
    <location>
        <position position="1"/>
    </location>
</feature>
<dbReference type="Proteomes" id="UP000789525">
    <property type="component" value="Unassembled WGS sequence"/>
</dbReference>